<keyword evidence="3" id="KW-0449">Lipoprotein</keyword>
<feature type="region of interest" description="Disordered" evidence="1">
    <location>
        <begin position="29"/>
        <end position="53"/>
    </location>
</feature>
<dbReference type="RefSeq" id="WP_189129562.1">
    <property type="nucleotide sequence ID" value="NZ_BMMS01000001.1"/>
</dbReference>
<dbReference type="InterPro" id="IPR036514">
    <property type="entry name" value="SGNH_hydro_sf"/>
</dbReference>
<dbReference type="EMBL" id="BMMS01000001">
    <property type="protein sequence ID" value="GGO80560.1"/>
    <property type="molecule type" value="Genomic_DNA"/>
</dbReference>
<dbReference type="GO" id="GO:0004620">
    <property type="term" value="F:phospholipase activity"/>
    <property type="evidence" value="ECO:0007669"/>
    <property type="project" value="InterPro"/>
</dbReference>
<feature type="compositionally biased region" description="Low complexity" evidence="1">
    <location>
        <begin position="33"/>
        <end position="47"/>
    </location>
</feature>
<gene>
    <name evidence="3" type="ORF">GCM10012280_02760</name>
</gene>
<evidence type="ECO:0000256" key="1">
    <source>
        <dbReference type="SAM" id="MobiDB-lite"/>
    </source>
</evidence>
<accession>A0A917ZCT2</accession>
<dbReference type="PROSITE" id="PS51257">
    <property type="entry name" value="PROKAR_LIPOPROTEIN"/>
    <property type="match status" value="1"/>
</dbReference>
<reference evidence="3" key="1">
    <citation type="journal article" date="2014" name="Int. J. Syst. Evol. Microbiol.">
        <title>Complete genome sequence of Corynebacterium casei LMG S-19264T (=DSM 44701T), isolated from a smear-ripened cheese.</title>
        <authorList>
            <consortium name="US DOE Joint Genome Institute (JGI-PGF)"/>
            <person name="Walter F."/>
            <person name="Albersmeier A."/>
            <person name="Kalinowski J."/>
            <person name="Ruckert C."/>
        </authorList>
    </citation>
    <scope>NUCLEOTIDE SEQUENCE</scope>
    <source>
        <strain evidence="3">CGMCC 4.7201</strain>
    </source>
</reference>
<comment type="caution">
    <text evidence="3">The sequence shown here is derived from an EMBL/GenBank/DDBJ whole genome shotgun (WGS) entry which is preliminary data.</text>
</comment>
<feature type="chain" id="PRO_5036792031" evidence="2">
    <location>
        <begin position="29"/>
        <end position="313"/>
    </location>
</feature>
<evidence type="ECO:0000313" key="4">
    <source>
        <dbReference type="Proteomes" id="UP000641932"/>
    </source>
</evidence>
<evidence type="ECO:0000256" key="2">
    <source>
        <dbReference type="SAM" id="SignalP"/>
    </source>
</evidence>
<dbReference type="InterPro" id="IPR038885">
    <property type="entry name" value="PLB1"/>
</dbReference>
<reference evidence="3" key="2">
    <citation type="submission" date="2020-09" db="EMBL/GenBank/DDBJ databases">
        <authorList>
            <person name="Sun Q."/>
            <person name="Zhou Y."/>
        </authorList>
    </citation>
    <scope>NUCLEOTIDE SEQUENCE</scope>
    <source>
        <strain evidence="3">CGMCC 4.7201</strain>
    </source>
</reference>
<dbReference type="PANTHER" id="PTHR21325:SF31">
    <property type="entry name" value="GH22081P-RELATED"/>
    <property type="match status" value="1"/>
</dbReference>
<feature type="compositionally biased region" description="Basic residues" evidence="1">
    <location>
        <begin position="100"/>
        <end position="109"/>
    </location>
</feature>
<dbReference type="Pfam" id="PF00657">
    <property type="entry name" value="Lipase_GDSL"/>
    <property type="match status" value="1"/>
</dbReference>
<dbReference type="SUPFAM" id="SSF52266">
    <property type="entry name" value="SGNH hydrolase"/>
    <property type="match status" value="1"/>
</dbReference>
<dbReference type="PANTHER" id="PTHR21325">
    <property type="entry name" value="PHOSPHOLIPASE B, PLB1"/>
    <property type="match status" value="1"/>
</dbReference>
<sequence length="313" mass="33894">MREQAPRRRGACVAAAAVAALLAGCGSADHPSTRSASASPARTAASHHPPPVWKKMPRTVAAVGDSITRGFDACSVLADCPEVSWVTGTDDRVGSLASRLRPKSSRGGHRAGSGKEAGQTVRNSWNLARSGARMSDLPRQIDEAVEKRPDMVAVLMGANDACRSSTGAMTPTAEFRQDFEDSLSTLHKELPDTRVLVASVPDLEHLWQVGRQNPLAKQVWRLGICPSMLSRPDSTAVNDQERRASVGERVDEYNEVLRRSCAKYPSCTFDGGAVHALRFSIGDLSPWDWFHPSVRGQATLARVLYEVAFKEHA</sequence>
<keyword evidence="4" id="KW-1185">Reference proteome</keyword>
<name>A0A917ZCT2_9ACTN</name>
<feature type="region of interest" description="Disordered" evidence="1">
    <location>
        <begin position="96"/>
        <end position="123"/>
    </location>
</feature>
<protein>
    <submittedName>
        <fullName evidence="3">Lipoprotein</fullName>
    </submittedName>
</protein>
<dbReference type="AlphaFoldDB" id="A0A917ZCT2"/>
<evidence type="ECO:0000313" key="3">
    <source>
        <dbReference type="EMBL" id="GGO80560.1"/>
    </source>
</evidence>
<dbReference type="Proteomes" id="UP000641932">
    <property type="component" value="Unassembled WGS sequence"/>
</dbReference>
<organism evidence="3 4">
    <name type="scientific">Wenjunlia tyrosinilytica</name>
    <dbReference type="NCBI Taxonomy" id="1544741"/>
    <lineage>
        <taxon>Bacteria</taxon>
        <taxon>Bacillati</taxon>
        <taxon>Actinomycetota</taxon>
        <taxon>Actinomycetes</taxon>
        <taxon>Kitasatosporales</taxon>
        <taxon>Streptomycetaceae</taxon>
        <taxon>Wenjunlia</taxon>
    </lineage>
</organism>
<dbReference type="Gene3D" id="3.40.50.1110">
    <property type="entry name" value="SGNH hydrolase"/>
    <property type="match status" value="1"/>
</dbReference>
<proteinExistence type="predicted"/>
<keyword evidence="2" id="KW-0732">Signal</keyword>
<dbReference type="InterPro" id="IPR001087">
    <property type="entry name" value="GDSL"/>
</dbReference>
<feature type="signal peptide" evidence="2">
    <location>
        <begin position="1"/>
        <end position="28"/>
    </location>
</feature>